<dbReference type="Gene3D" id="3.30.10.20">
    <property type="match status" value="1"/>
</dbReference>
<keyword evidence="2" id="KW-0472">Membrane</keyword>
<dbReference type="InterPro" id="IPR005543">
    <property type="entry name" value="PASTA_dom"/>
</dbReference>
<reference evidence="4 5" key="1">
    <citation type="submission" date="2016-10" db="EMBL/GenBank/DDBJ databases">
        <authorList>
            <person name="de Groot N.N."/>
        </authorList>
    </citation>
    <scope>NUCLEOTIDE SEQUENCE [LARGE SCALE GENOMIC DNA]</scope>
    <source>
        <strain evidence="4 5">L 420-91</strain>
    </source>
</reference>
<accession>A0A1G7ZCR1</accession>
<dbReference type="SUPFAM" id="SSF56112">
    <property type="entry name" value="Protein kinase-like (PK-like)"/>
    <property type="match status" value="1"/>
</dbReference>
<evidence type="ECO:0000259" key="3">
    <source>
        <dbReference type="PROSITE" id="PS51178"/>
    </source>
</evidence>
<gene>
    <name evidence="4" type="ORF">SAMN04489735_101028</name>
</gene>
<feature type="transmembrane region" description="Helical" evidence="2">
    <location>
        <begin position="277"/>
        <end position="294"/>
    </location>
</feature>
<feature type="compositionally biased region" description="Polar residues" evidence="1">
    <location>
        <begin position="302"/>
        <end position="317"/>
    </location>
</feature>
<evidence type="ECO:0000313" key="5">
    <source>
        <dbReference type="Proteomes" id="UP000198956"/>
    </source>
</evidence>
<dbReference type="SMART" id="SM00740">
    <property type="entry name" value="PASTA"/>
    <property type="match status" value="1"/>
</dbReference>
<sequence length="385" mass="43630">MHMKKGLYERYVPDMLLHEDEIGQLHRGHDKILKRDVLLYIFPRRSSYPECMMHGSSVLQILDRGETENEAFVVLEYIPGLLLGTAAKSRALSLKEALGMARQFVQILQEASQTKGRGLLFTKNNLWLTETGEVKVINSWAVSEEAVGREISDMFRLMHYMMFGEVKIELPLEQVIEEMSLSYPGDLFIIRKSLRAIWRREQKNRAEQYERMLAQTLEDITSLYHYIKKTQAGLRPFSVQEEGKNTTSHGLLSAPLKTRAHVEAKKRKVPGLSPKRLAAVALVAIVCVVAFAFAQNDKPSSAKSVETISQETGGQQSEENKAGVEVPDVEGLSLQEASQKLSESGLRYKYYLESSFFKKGTVLKQNPKPGEKIPRVEVVELWVSE</sequence>
<evidence type="ECO:0000313" key="4">
    <source>
        <dbReference type="EMBL" id="SDH06474.1"/>
    </source>
</evidence>
<feature type="region of interest" description="Disordered" evidence="1">
    <location>
        <begin position="302"/>
        <end position="325"/>
    </location>
</feature>
<dbReference type="EMBL" id="FNDE01000010">
    <property type="protein sequence ID" value="SDH06474.1"/>
    <property type="molecule type" value="Genomic_DNA"/>
</dbReference>
<feature type="domain" description="PASTA" evidence="3">
    <location>
        <begin position="320"/>
        <end position="385"/>
    </location>
</feature>
<proteinExistence type="predicted"/>
<dbReference type="InterPro" id="IPR011009">
    <property type="entry name" value="Kinase-like_dom_sf"/>
</dbReference>
<name>A0A1G7ZCR1_ANETH</name>
<dbReference type="SUPFAM" id="SSF54184">
    <property type="entry name" value="Penicillin-binding protein 2x (pbp-2x), c-terminal domain"/>
    <property type="match status" value="1"/>
</dbReference>
<keyword evidence="2" id="KW-0812">Transmembrane</keyword>
<evidence type="ECO:0000256" key="2">
    <source>
        <dbReference type="SAM" id="Phobius"/>
    </source>
</evidence>
<protein>
    <submittedName>
        <fullName evidence="4">PASTA domain-containing protein</fullName>
    </submittedName>
</protein>
<dbReference type="CDD" id="cd06577">
    <property type="entry name" value="PASTA_pknB"/>
    <property type="match status" value="1"/>
</dbReference>
<dbReference type="Proteomes" id="UP000198956">
    <property type="component" value="Unassembled WGS sequence"/>
</dbReference>
<dbReference type="Pfam" id="PF03793">
    <property type="entry name" value="PASTA"/>
    <property type="match status" value="1"/>
</dbReference>
<organism evidence="4 5">
    <name type="scientific">Aneurinibacillus thermoaerophilus</name>
    <dbReference type="NCBI Taxonomy" id="143495"/>
    <lineage>
        <taxon>Bacteria</taxon>
        <taxon>Bacillati</taxon>
        <taxon>Bacillota</taxon>
        <taxon>Bacilli</taxon>
        <taxon>Bacillales</taxon>
        <taxon>Paenibacillaceae</taxon>
        <taxon>Aneurinibacillus group</taxon>
        <taxon>Aneurinibacillus</taxon>
    </lineage>
</organism>
<keyword evidence="2" id="KW-1133">Transmembrane helix</keyword>
<dbReference type="AlphaFoldDB" id="A0A1G7ZCR1"/>
<dbReference type="PROSITE" id="PS51178">
    <property type="entry name" value="PASTA"/>
    <property type="match status" value="1"/>
</dbReference>
<evidence type="ECO:0000256" key="1">
    <source>
        <dbReference type="SAM" id="MobiDB-lite"/>
    </source>
</evidence>